<feature type="region of interest" description="Disordered" evidence="2">
    <location>
        <begin position="1"/>
        <end position="111"/>
    </location>
</feature>
<name>A0AAN6KBQ5_9PEZI</name>
<sequence length="368" mass="40048">MAPISKKRSREEKEPRRPKKKFKKVKPIDYHSSDDESEVEGAAFDAPKEPKREKVIPVTGPNATPPAPRPEKAVVTVETVEESKPKSILKQTPLGPEWVDDSPEPGDEEFTEVERNTAYNAIPSRDAAPFDPEAIITDQFLVDEVDGLEAAKDGLEAAKDGLEADDDENDEPDLASTASSDNSSDDDSRDGESIGDSITSSSGPRAQKKRNDPTAFATSITKILDTKLTTTKRVDPVLSRSKSASEANKTLADNKLEARARAQIRAERKAALDWGRVKDVLALETEGVETGGVLEEEKRLKKTAQRGVVKLFNAVRAAQVKGEQAMRDAKREGVVGMERRDERVSEMSKQGFLDLISAGGKDKGAVAA</sequence>
<gene>
    <name evidence="3" type="primary">RRP15_3</name>
    <name evidence="3" type="ORF">LTR91_014484</name>
</gene>
<feature type="compositionally biased region" description="Basic residues" evidence="2">
    <location>
        <begin position="16"/>
        <end position="25"/>
    </location>
</feature>
<proteinExistence type="inferred from homology"/>
<dbReference type="InterPro" id="IPR012459">
    <property type="entry name" value="Rrp15"/>
</dbReference>
<dbReference type="GO" id="GO:0000460">
    <property type="term" value="P:maturation of 5.8S rRNA"/>
    <property type="evidence" value="ECO:0007669"/>
    <property type="project" value="TreeGrafter"/>
</dbReference>
<dbReference type="PANTHER" id="PTHR13245">
    <property type="entry name" value="RRP15-LIKE PROTEIN"/>
    <property type="match status" value="1"/>
</dbReference>
<feature type="compositionally biased region" description="Basic and acidic residues" evidence="2">
    <location>
        <begin position="152"/>
        <end position="162"/>
    </location>
</feature>
<dbReference type="Pfam" id="PF07890">
    <property type="entry name" value="Rrp15p"/>
    <property type="match status" value="1"/>
</dbReference>
<feature type="compositionally biased region" description="Basic and acidic residues" evidence="2">
    <location>
        <begin position="46"/>
        <end position="55"/>
    </location>
</feature>
<feature type="compositionally biased region" description="Acidic residues" evidence="2">
    <location>
        <begin position="98"/>
        <end position="111"/>
    </location>
</feature>
<dbReference type="GO" id="GO:0000470">
    <property type="term" value="P:maturation of LSU-rRNA"/>
    <property type="evidence" value="ECO:0007669"/>
    <property type="project" value="TreeGrafter"/>
</dbReference>
<dbReference type="AlphaFoldDB" id="A0AAN6KBQ5"/>
<evidence type="ECO:0000313" key="3">
    <source>
        <dbReference type="EMBL" id="KAK0974127.1"/>
    </source>
</evidence>
<dbReference type="PANTHER" id="PTHR13245:SF14">
    <property type="entry name" value="RRP15-LIKE PROTEIN"/>
    <property type="match status" value="1"/>
</dbReference>
<dbReference type="GO" id="GO:0030687">
    <property type="term" value="C:preribosome, large subunit precursor"/>
    <property type="evidence" value="ECO:0007669"/>
    <property type="project" value="TreeGrafter"/>
</dbReference>
<dbReference type="EMBL" id="JAUJLE010000156">
    <property type="protein sequence ID" value="KAK0974127.1"/>
    <property type="molecule type" value="Genomic_DNA"/>
</dbReference>
<evidence type="ECO:0000256" key="1">
    <source>
        <dbReference type="ARBA" id="ARBA00007462"/>
    </source>
</evidence>
<feature type="compositionally biased region" description="Acidic residues" evidence="2">
    <location>
        <begin position="163"/>
        <end position="173"/>
    </location>
</feature>
<protein>
    <submittedName>
        <fullName evidence="3">Pre-60S ribosomal particles component</fullName>
    </submittedName>
</protein>
<reference evidence="3" key="1">
    <citation type="submission" date="2023-06" db="EMBL/GenBank/DDBJ databases">
        <title>Black Yeasts Isolated from many extreme environments.</title>
        <authorList>
            <person name="Coleine C."/>
            <person name="Stajich J.E."/>
            <person name="Selbmann L."/>
        </authorList>
    </citation>
    <scope>NUCLEOTIDE SEQUENCE</scope>
    <source>
        <strain evidence="3">CCFEE 5200</strain>
    </source>
</reference>
<comment type="similarity">
    <text evidence="1">Belongs to the RRP15 family.</text>
</comment>
<organism evidence="3 4">
    <name type="scientific">Friedmanniomyces endolithicus</name>
    <dbReference type="NCBI Taxonomy" id="329885"/>
    <lineage>
        <taxon>Eukaryota</taxon>
        <taxon>Fungi</taxon>
        <taxon>Dikarya</taxon>
        <taxon>Ascomycota</taxon>
        <taxon>Pezizomycotina</taxon>
        <taxon>Dothideomycetes</taxon>
        <taxon>Dothideomycetidae</taxon>
        <taxon>Mycosphaerellales</taxon>
        <taxon>Teratosphaeriaceae</taxon>
        <taxon>Friedmanniomyces</taxon>
    </lineage>
</organism>
<feature type="region of interest" description="Disordered" evidence="2">
    <location>
        <begin position="152"/>
        <end position="216"/>
    </location>
</feature>
<evidence type="ECO:0000313" key="4">
    <source>
        <dbReference type="Proteomes" id="UP001175353"/>
    </source>
</evidence>
<evidence type="ECO:0000256" key="2">
    <source>
        <dbReference type="SAM" id="MobiDB-lite"/>
    </source>
</evidence>
<comment type="caution">
    <text evidence="3">The sequence shown here is derived from an EMBL/GenBank/DDBJ whole genome shotgun (WGS) entry which is preliminary data.</text>
</comment>
<accession>A0AAN6KBQ5</accession>
<keyword evidence="4" id="KW-1185">Reference proteome</keyword>
<dbReference type="Proteomes" id="UP001175353">
    <property type="component" value="Unassembled WGS sequence"/>
</dbReference>